<dbReference type="InterPro" id="IPR051011">
    <property type="entry name" value="Metal_resp_trans_reg"/>
</dbReference>
<dbReference type="InterPro" id="IPR036390">
    <property type="entry name" value="WH_DNA-bd_sf"/>
</dbReference>
<dbReference type="GO" id="GO:0003700">
    <property type="term" value="F:DNA-binding transcription factor activity"/>
    <property type="evidence" value="ECO:0007669"/>
    <property type="project" value="InterPro"/>
</dbReference>
<dbReference type="SUPFAM" id="SSF46785">
    <property type="entry name" value="Winged helix' DNA-binding domain"/>
    <property type="match status" value="1"/>
</dbReference>
<dbReference type="EMBL" id="JAESVN010000004">
    <property type="protein sequence ID" value="MBL4917635.1"/>
    <property type="molecule type" value="Genomic_DNA"/>
</dbReference>
<feature type="domain" description="HTH arsR-type" evidence="4">
    <location>
        <begin position="27"/>
        <end position="119"/>
    </location>
</feature>
<evidence type="ECO:0000313" key="6">
    <source>
        <dbReference type="Proteomes" id="UP000648908"/>
    </source>
</evidence>
<dbReference type="Pfam" id="PF01022">
    <property type="entry name" value="HTH_5"/>
    <property type="match status" value="1"/>
</dbReference>
<reference evidence="5" key="1">
    <citation type="submission" date="2021-01" db="EMBL/GenBank/DDBJ databases">
        <title>Tabrizicola alba sp. nov. a motile alkaliphilic bacterium isolated from a soda lake.</title>
        <authorList>
            <person name="Szuroczki S."/>
            <person name="Abbaszade G."/>
            <person name="Schumann P."/>
            <person name="Toth E."/>
        </authorList>
    </citation>
    <scope>NUCLEOTIDE SEQUENCE</scope>
    <source>
        <strain evidence="5">DMG-N-6</strain>
    </source>
</reference>
<dbReference type="InterPro" id="IPR011991">
    <property type="entry name" value="ArsR-like_HTH"/>
</dbReference>
<dbReference type="PANTHER" id="PTHR43132">
    <property type="entry name" value="ARSENICAL RESISTANCE OPERON REPRESSOR ARSR-RELATED"/>
    <property type="match status" value="1"/>
</dbReference>
<evidence type="ECO:0000256" key="3">
    <source>
        <dbReference type="ARBA" id="ARBA00023163"/>
    </source>
</evidence>
<dbReference type="CDD" id="cd00090">
    <property type="entry name" value="HTH_ARSR"/>
    <property type="match status" value="1"/>
</dbReference>
<proteinExistence type="predicted"/>
<name>A0A8K0VEJ4_9RHOB</name>
<dbReference type="AlphaFoldDB" id="A0A8K0VEJ4"/>
<dbReference type="Gene3D" id="1.10.10.10">
    <property type="entry name" value="Winged helix-like DNA-binding domain superfamily/Winged helix DNA-binding domain"/>
    <property type="match status" value="1"/>
</dbReference>
<gene>
    <name evidence="5" type="ORF">JL811_10420</name>
</gene>
<dbReference type="PANTHER" id="PTHR43132:SF2">
    <property type="entry name" value="ARSENICAL RESISTANCE OPERON REPRESSOR ARSR-RELATED"/>
    <property type="match status" value="1"/>
</dbReference>
<dbReference type="InterPro" id="IPR001845">
    <property type="entry name" value="HTH_ArsR_DNA-bd_dom"/>
</dbReference>
<dbReference type="InterPro" id="IPR036388">
    <property type="entry name" value="WH-like_DNA-bd_sf"/>
</dbReference>
<keyword evidence="6" id="KW-1185">Reference proteome</keyword>
<dbReference type="Proteomes" id="UP000648908">
    <property type="component" value="Unassembled WGS sequence"/>
</dbReference>
<dbReference type="SMART" id="SM00418">
    <property type="entry name" value="HTH_ARSR"/>
    <property type="match status" value="1"/>
</dbReference>
<organism evidence="5 6">
    <name type="scientific">Szabonella alba</name>
    <dbReference type="NCBI Taxonomy" id="2804194"/>
    <lineage>
        <taxon>Bacteria</taxon>
        <taxon>Pseudomonadati</taxon>
        <taxon>Pseudomonadota</taxon>
        <taxon>Alphaproteobacteria</taxon>
        <taxon>Rhodobacterales</taxon>
        <taxon>Paracoccaceae</taxon>
        <taxon>Szabonella</taxon>
    </lineage>
</organism>
<accession>A0A8K0VEJ4</accession>
<dbReference type="GO" id="GO:0003677">
    <property type="term" value="F:DNA binding"/>
    <property type="evidence" value="ECO:0007669"/>
    <property type="project" value="UniProtKB-KW"/>
</dbReference>
<evidence type="ECO:0000256" key="1">
    <source>
        <dbReference type="ARBA" id="ARBA00023015"/>
    </source>
</evidence>
<dbReference type="NCBIfam" id="NF033788">
    <property type="entry name" value="HTH_metalloreg"/>
    <property type="match status" value="1"/>
</dbReference>
<keyword evidence="1" id="KW-0805">Transcription regulation</keyword>
<protein>
    <submittedName>
        <fullName evidence="5">Winged helix-turn-helix transcriptional regulator</fullName>
    </submittedName>
</protein>
<evidence type="ECO:0000256" key="2">
    <source>
        <dbReference type="ARBA" id="ARBA00023125"/>
    </source>
</evidence>
<evidence type="ECO:0000313" key="5">
    <source>
        <dbReference type="EMBL" id="MBL4917635.1"/>
    </source>
</evidence>
<keyword evidence="3" id="KW-0804">Transcription</keyword>
<dbReference type="PROSITE" id="PS50987">
    <property type="entry name" value="HTH_ARSR_2"/>
    <property type="match status" value="1"/>
</dbReference>
<dbReference type="PRINTS" id="PR00778">
    <property type="entry name" value="HTHARSR"/>
</dbReference>
<evidence type="ECO:0000259" key="4">
    <source>
        <dbReference type="PROSITE" id="PS50987"/>
    </source>
</evidence>
<keyword evidence="2" id="KW-0238">DNA-binding</keyword>
<sequence length="119" mass="13194">MSIDGKPSTFSAQILPAIPCDALPPDEMMRKAEAAAGFLKTLSHEGRLMILCHLLEGEKSVGELETMLGSRQAAVSQQLARLRLEGLVSCRRDGKTIHYSIQDPKVIRTITLMHEMFCR</sequence>
<comment type="caution">
    <text evidence="5">The sequence shown here is derived from an EMBL/GenBank/DDBJ whole genome shotgun (WGS) entry which is preliminary data.</text>
</comment>